<dbReference type="InterPro" id="IPR012989">
    <property type="entry name" value="SEP_domain"/>
</dbReference>
<dbReference type="InterPro" id="IPR036241">
    <property type="entry name" value="NSFL1C_SEP_dom_sf"/>
</dbReference>
<dbReference type="GO" id="GO:0007030">
    <property type="term" value="P:Golgi organization"/>
    <property type="evidence" value="ECO:0007669"/>
    <property type="project" value="TreeGrafter"/>
</dbReference>
<feature type="compositionally biased region" description="Polar residues" evidence="1">
    <location>
        <begin position="53"/>
        <end position="67"/>
    </location>
</feature>
<dbReference type="AlphaFoldDB" id="A0A6U6UM77"/>
<dbReference type="PANTHER" id="PTHR23333">
    <property type="entry name" value="UBX DOMAIN CONTAINING PROTEIN"/>
    <property type="match status" value="1"/>
</dbReference>
<dbReference type="SMART" id="SM00553">
    <property type="entry name" value="SEP"/>
    <property type="match status" value="1"/>
</dbReference>
<protein>
    <recommendedName>
        <fullName evidence="5">SEP domain-containing protein</fullName>
    </recommendedName>
</protein>
<dbReference type="SUPFAM" id="SSF102848">
    <property type="entry name" value="NSFL1 (p97 ATPase) cofactor p47, SEP domain"/>
    <property type="match status" value="1"/>
</dbReference>
<dbReference type="GO" id="GO:0005829">
    <property type="term" value="C:cytosol"/>
    <property type="evidence" value="ECO:0007669"/>
    <property type="project" value="TreeGrafter"/>
</dbReference>
<evidence type="ECO:0000259" key="2">
    <source>
        <dbReference type="PROSITE" id="PS50033"/>
    </source>
</evidence>
<organism evidence="4">
    <name type="scientific">Zooxanthella nutricula</name>
    <dbReference type="NCBI Taxonomy" id="1333877"/>
    <lineage>
        <taxon>Eukaryota</taxon>
        <taxon>Sar</taxon>
        <taxon>Alveolata</taxon>
        <taxon>Dinophyceae</taxon>
        <taxon>Peridiniales</taxon>
        <taxon>Peridiniales incertae sedis</taxon>
        <taxon>Zooxanthella</taxon>
    </lineage>
</organism>
<dbReference type="InterPro" id="IPR029071">
    <property type="entry name" value="Ubiquitin-like_domsf"/>
</dbReference>
<dbReference type="GO" id="GO:0061025">
    <property type="term" value="P:membrane fusion"/>
    <property type="evidence" value="ECO:0007669"/>
    <property type="project" value="TreeGrafter"/>
</dbReference>
<dbReference type="PANTHER" id="PTHR23333:SF20">
    <property type="entry name" value="NSFL1 COFACTOR P47"/>
    <property type="match status" value="1"/>
</dbReference>
<dbReference type="GO" id="GO:0043161">
    <property type="term" value="P:proteasome-mediated ubiquitin-dependent protein catabolic process"/>
    <property type="evidence" value="ECO:0007669"/>
    <property type="project" value="TreeGrafter"/>
</dbReference>
<evidence type="ECO:0008006" key="5">
    <source>
        <dbReference type="Google" id="ProtNLM"/>
    </source>
</evidence>
<feature type="compositionally biased region" description="Basic and acidic residues" evidence="1">
    <location>
        <begin position="7"/>
        <end position="19"/>
    </location>
</feature>
<dbReference type="GO" id="GO:0000045">
    <property type="term" value="P:autophagosome assembly"/>
    <property type="evidence" value="ECO:0007669"/>
    <property type="project" value="TreeGrafter"/>
</dbReference>
<feature type="domain" description="UBX" evidence="2">
    <location>
        <begin position="173"/>
        <end position="247"/>
    </location>
</feature>
<reference evidence="4" key="1">
    <citation type="submission" date="2021-01" db="EMBL/GenBank/DDBJ databases">
        <authorList>
            <person name="Corre E."/>
            <person name="Pelletier E."/>
            <person name="Niang G."/>
            <person name="Scheremetjew M."/>
            <person name="Finn R."/>
            <person name="Kale V."/>
            <person name="Holt S."/>
            <person name="Cochrane G."/>
            <person name="Meng A."/>
            <person name="Brown T."/>
            <person name="Cohen L."/>
        </authorList>
    </citation>
    <scope>NUCLEOTIDE SEQUENCE</scope>
    <source>
        <strain evidence="4">RCC3387</strain>
    </source>
</reference>
<dbReference type="SUPFAM" id="SSF54236">
    <property type="entry name" value="Ubiquitin-like"/>
    <property type="match status" value="1"/>
</dbReference>
<dbReference type="PROSITE" id="PS51399">
    <property type="entry name" value="SEP"/>
    <property type="match status" value="1"/>
</dbReference>
<dbReference type="InterPro" id="IPR001012">
    <property type="entry name" value="UBX_dom"/>
</dbReference>
<proteinExistence type="predicted"/>
<evidence type="ECO:0000313" key="4">
    <source>
        <dbReference type="EMBL" id="CAD9638706.1"/>
    </source>
</evidence>
<evidence type="ECO:0000256" key="1">
    <source>
        <dbReference type="SAM" id="MobiDB-lite"/>
    </source>
</evidence>
<dbReference type="GO" id="GO:0005634">
    <property type="term" value="C:nucleus"/>
    <property type="evidence" value="ECO:0007669"/>
    <property type="project" value="TreeGrafter"/>
</dbReference>
<accession>A0A6U6UM77</accession>
<feature type="domain" description="SEP" evidence="3">
    <location>
        <begin position="70"/>
        <end position="134"/>
    </location>
</feature>
<gene>
    <name evidence="4" type="ORF">BRAN1462_LOCUS56528</name>
</gene>
<dbReference type="Gene3D" id="3.10.20.90">
    <property type="entry name" value="Phosphatidylinositol 3-kinase Catalytic Subunit, Chain A, domain 1"/>
    <property type="match status" value="1"/>
</dbReference>
<feature type="region of interest" description="Disordered" evidence="1">
    <location>
        <begin position="1"/>
        <end position="72"/>
    </location>
</feature>
<dbReference type="CDD" id="cd01770">
    <property type="entry name" value="UBX_UBXN2"/>
    <property type="match status" value="1"/>
</dbReference>
<dbReference type="Pfam" id="PF08059">
    <property type="entry name" value="SEP"/>
    <property type="match status" value="1"/>
</dbReference>
<sequence>MPIASLDDFRKKDEEDKKATQSYAGGEKSGLAIQNPADKDGEAGGSAGGSADQWEQMQQLASSSSGPLPSDHVRVTVYRNGFVVGDGPFRPISDPLNKKFMDEMAQGRCPSELQASGDQPVHVALTDKRGEDFKEPPPPAYVKFSGEGNSLGGTGSASSAAVQSDAGSVAVDAAKPKTKIQIRFHDGSRKAQEFNEDHTVGDLRAFCSQCVGGQAMTIMGGFPPKPITDDAQTLKAAGLCGSAVTARPA</sequence>
<dbReference type="GO" id="GO:0031468">
    <property type="term" value="P:nuclear membrane reassembly"/>
    <property type="evidence" value="ECO:0007669"/>
    <property type="project" value="TreeGrafter"/>
</dbReference>
<dbReference type="Pfam" id="PF00789">
    <property type="entry name" value="UBX"/>
    <property type="match status" value="1"/>
</dbReference>
<name>A0A6U6UM77_9DINO</name>
<dbReference type="EMBL" id="HBGW01089138">
    <property type="protein sequence ID" value="CAD9638706.1"/>
    <property type="molecule type" value="Transcribed_RNA"/>
</dbReference>
<dbReference type="PROSITE" id="PS50033">
    <property type="entry name" value="UBX"/>
    <property type="match status" value="1"/>
</dbReference>
<dbReference type="Gene3D" id="3.30.420.210">
    <property type="entry name" value="SEP domain"/>
    <property type="match status" value="1"/>
</dbReference>
<dbReference type="GO" id="GO:0043130">
    <property type="term" value="F:ubiquitin binding"/>
    <property type="evidence" value="ECO:0007669"/>
    <property type="project" value="TreeGrafter"/>
</dbReference>
<evidence type="ECO:0000259" key="3">
    <source>
        <dbReference type="PROSITE" id="PS51399"/>
    </source>
</evidence>